<organism evidence="1 2">
    <name type="scientific">Caerostris darwini</name>
    <dbReference type="NCBI Taxonomy" id="1538125"/>
    <lineage>
        <taxon>Eukaryota</taxon>
        <taxon>Metazoa</taxon>
        <taxon>Ecdysozoa</taxon>
        <taxon>Arthropoda</taxon>
        <taxon>Chelicerata</taxon>
        <taxon>Arachnida</taxon>
        <taxon>Araneae</taxon>
        <taxon>Araneomorphae</taxon>
        <taxon>Entelegynae</taxon>
        <taxon>Araneoidea</taxon>
        <taxon>Araneidae</taxon>
        <taxon>Caerostris</taxon>
    </lineage>
</organism>
<reference evidence="1 2" key="1">
    <citation type="submission" date="2021-06" db="EMBL/GenBank/DDBJ databases">
        <title>Caerostris darwini draft genome.</title>
        <authorList>
            <person name="Kono N."/>
            <person name="Arakawa K."/>
        </authorList>
    </citation>
    <scope>NUCLEOTIDE SEQUENCE [LARGE SCALE GENOMIC DNA]</scope>
</reference>
<name>A0AAV4M628_9ARAC</name>
<comment type="caution">
    <text evidence="1">The sequence shown here is derived from an EMBL/GenBank/DDBJ whole genome shotgun (WGS) entry which is preliminary data.</text>
</comment>
<evidence type="ECO:0000313" key="2">
    <source>
        <dbReference type="Proteomes" id="UP001054837"/>
    </source>
</evidence>
<dbReference type="AlphaFoldDB" id="A0AAV4M628"/>
<dbReference type="Proteomes" id="UP001054837">
    <property type="component" value="Unassembled WGS sequence"/>
</dbReference>
<sequence length="99" mass="10717">MDRNNPQSGVARAKNVRLITGGLWSANAQPTRNLPADRAAGGERLGRRGAVAEIPLQPAELVLPEEQPTARESGGPVSRLFRRVSDYFRRVIAGRNNSG</sequence>
<protein>
    <submittedName>
        <fullName evidence="1">Uncharacterized protein</fullName>
    </submittedName>
</protein>
<accession>A0AAV4M628</accession>
<dbReference type="EMBL" id="BPLQ01000077">
    <property type="protein sequence ID" value="GIX67290.1"/>
    <property type="molecule type" value="Genomic_DNA"/>
</dbReference>
<keyword evidence="2" id="KW-1185">Reference proteome</keyword>
<gene>
    <name evidence="1" type="ORF">CDAR_483401</name>
</gene>
<proteinExistence type="predicted"/>
<evidence type="ECO:0000313" key="1">
    <source>
        <dbReference type="EMBL" id="GIX67290.1"/>
    </source>
</evidence>